<dbReference type="EMBL" id="NISI01000001">
    <property type="protein sequence ID" value="OWR05130.1"/>
    <property type="molecule type" value="Genomic_DNA"/>
</dbReference>
<keyword evidence="2" id="KW-0808">Transferase</keyword>
<evidence type="ECO:0000259" key="1">
    <source>
        <dbReference type="PROSITE" id="PS51186"/>
    </source>
</evidence>
<dbReference type="AlphaFoldDB" id="A0A254NBK9"/>
<dbReference type="InterPro" id="IPR016181">
    <property type="entry name" value="Acyl_CoA_acyltransferase"/>
</dbReference>
<comment type="caution">
    <text evidence="2">The sequence shown here is derived from an EMBL/GenBank/DDBJ whole genome shotgun (WGS) entry which is preliminary data.</text>
</comment>
<sequence>MSQPAPAVAQAPLVIRPSTDADLPAIQAIYAHAVEHGTGTFETEVPSVDEMARRRAEVLGRQLPWLVAERDSEVLGYAYANYFRPRLAYRFCVEDSIYLAPAAQGQGVGRLLLAELIARCEAAGSRQMLAVIGDANNAGSIGVHTALGFQHTGVLKSTGWKFGRWLDVVLMQRTLGLGDSAAAE</sequence>
<dbReference type="Proteomes" id="UP000197446">
    <property type="component" value="Unassembled WGS sequence"/>
</dbReference>
<dbReference type="PANTHER" id="PTHR43072:SF8">
    <property type="entry name" value="ACYLTRANSFERASE FABY-RELATED"/>
    <property type="match status" value="1"/>
</dbReference>
<evidence type="ECO:0000313" key="3">
    <source>
        <dbReference type="Proteomes" id="UP000197446"/>
    </source>
</evidence>
<evidence type="ECO:0000313" key="2">
    <source>
        <dbReference type="EMBL" id="OWR05130.1"/>
    </source>
</evidence>
<organism evidence="2 3">
    <name type="scientific">Roseateles puraquae</name>
    <dbReference type="NCBI Taxonomy" id="431059"/>
    <lineage>
        <taxon>Bacteria</taxon>
        <taxon>Pseudomonadati</taxon>
        <taxon>Pseudomonadota</taxon>
        <taxon>Betaproteobacteria</taxon>
        <taxon>Burkholderiales</taxon>
        <taxon>Sphaerotilaceae</taxon>
        <taxon>Roseateles</taxon>
    </lineage>
</organism>
<dbReference type="RefSeq" id="WP_088481342.1">
    <property type="nucleotide sequence ID" value="NZ_JBCNLH010000010.1"/>
</dbReference>
<dbReference type="PROSITE" id="PS51186">
    <property type="entry name" value="GNAT"/>
    <property type="match status" value="1"/>
</dbReference>
<dbReference type="CDD" id="cd04301">
    <property type="entry name" value="NAT_SF"/>
    <property type="match status" value="1"/>
</dbReference>
<feature type="domain" description="N-acetyltransferase" evidence="1">
    <location>
        <begin position="13"/>
        <end position="176"/>
    </location>
</feature>
<proteinExistence type="predicted"/>
<dbReference type="PANTHER" id="PTHR43072">
    <property type="entry name" value="N-ACETYLTRANSFERASE"/>
    <property type="match status" value="1"/>
</dbReference>
<gene>
    <name evidence="2" type="ORF">CDO81_01205</name>
</gene>
<dbReference type="GO" id="GO:0016747">
    <property type="term" value="F:acyltransferase activity, transferring groups other than amino-acyl groups"/>
    <property type="evidence" value="ECO:0007669"/>
    <property type="project" value="InterPro"/>
</dbReference>
<dbReference type="SUPFAM" id="SSF55729">
    <property type="entry name" value="Acyl-CoA N-acyltransferases (Nat)"/>
    <property type="match status" value="1"/>
</dbReference>
<dbReference type="InterPro" id="IPR000182">
    <property type="entry name" value="GNAT_dom"/>
</dbReference>
<protein>
    <submittedName>
        <fullName evidence="2">GNAT family N-acetyltransferase</fullName>
    </submittedName>
</protein>
<accession>A0A254NBK9</accession>
<keyword evidence="3" id="KW-1185">Reference proteome</keyword>
<dbReference type="Gene3D" id="3.40.630.30">
    <property type="match status" value="1"/>
</dbReference>
<reference evidence="2 3" key="1">
    <citation type="journal article" date="2007" name="Int. J. Syst. Evol. Microbiol.">
        <title>Description of Pelomonas aquatica sp. nov. and Pelomonas puraquae sp. nov., isolated from industrial and haemodialysis water.</title>
        <authorList>
            <person name="Gomila M."/>
            <person name="Bowien B."/>
            <person name="Falsen E."/>
            <person name="Moore E.R."/>
            <person name="Lalucat J."/>
        </authorList>
    </citation>
    <scope>NUCLEOTIDE SEQUENCE [LARGE SCALE GENOMIC DNA]</scope>
    <source>
        <strain evidence="2 3">CCUG 52769</strain>
    </source>
</reference>
<dbReference type="OrthoDB" id="5459937at2"/>
<dbReference type="Pfam" id="PF13420">
    <property type="entry name" value="Acetyltransf_4"/>
    <property type="match status" value="1"/>
</dbReference>
<name>A0A254NBK9_9BURK</name>